<protein>
    <submittedName>
        <fullName evidence="5">Uncharacterized protein</fullName>
    </submittedName>
</protein>
<organism evidence="5">
    <name type="scientific">Aegilops tauschii</name>
    <name type="common">Tausch's goatgrass</name>
    <name type="synonym">Aegilops squarrosa</name>
    <dbReference type="NCBI Taxonomy" id="37682"/>
    <lineage>
        <taxon>Eukaryota</taxon>
        <taxon>Viridiplantae</taxon>
        <taxon>Streptophyta</taxon>
        <taxon>Embryophyta</taxon>
        <taxon>Tracheophyta</taxon>
        <taxon>Spermatophyta</taxon>
        <taxon>Magnoliopsida</taxon>
        <taxon>Liliopsida</taxon>
        <taxon>Poales</taxon>
        <taxon>Poaceae</taxon>
        <taxon>BOP clade</taxon>
        <taxon>Pooideae</taxon>
        <taxon>Triticodae</taxon>
        <taxon>Triticeae</taxon>
        <taxon>Triticinae</taxon>
        <taxon>Aegilops</taxon>
    </lineage>
</organism>
<sequence length="224" mass="24086">MANRFSPRQNTSGRGSLAHRRPIAPPWESSDYAAIGDGDLGALGAEAICAAAILHVPPCQQLQEAWIATSCNELSEQVSATSSAETRLSSFVEVSEVCPGLSRSGSSADDAANAGHDHPSPAPLAAAPAPAQPAQPTNERTAVTTWSTRPRQGDLALQGEEEEQDPTKNVGGYDVVYPDRGKVISRYKEKRKNRMFGKQIRYESRKARADGRVRINGRFAKSSQ</sequence>
<dbReference type="InterPro" id="IPR045281">
    <property type="entry name" value="CONSTANS-like"/>
</dbReference>
<dbReference type="InterPro" id="IPR010402">
    <property type="entry name" value="CCT_domain"/>
</dbReference>
<dbReference type="GO" id="GO:0005634">
    <property type="term" value="C:nucleus"/>
    <property type="evidence" value="ECO:0007669"/>
    <property type="project" value="UniProtKB-SubCell"/>
</dbReference>
<feature type="compositionally biased region" description="Polar residues" evidence="4">
    <location>
        <begin position="1"/>
        <end position="14"/>
    </location>
</feature>
<evidence type="ECO:0000256" key="4">
    <source>
        <dbReference type="SAM" id="MobiDB-lite"/>
    </source>
</evidence>
<dbReference type="AlphaFoldDB" id="R7WAG3"/>
<feature type="region of interest" description="Disordered" evidence="4">
    <location>
        <begin position="1"/>
        <end position="26"/>
    </location>
</feature>
<dbReference type="Pfam" id="PF06203">
    <property type="entry name" value="CCT"/>
    <property type="match status" value="1"/>
</dbReference>
<keyword evidence="2 3" id="KW-0539">Nucleus</keyword>
<comment type="subcellular location">
    <subcellularLocation>
        <location evidence="1 3">Nucleus</location>
    </subcellularLocation>
</comment>
<evidence type="ECO:0000256" key="3">
    <source>
        <dbReference type="PROSITE-ProRule" id="PRU00357"/>
    </source>
</evidence>
<evidence type="ECO:0000256" key="2">
    <source>
        <dbReference type="ARBA" id="ARBA00023242"/>
    </source>
</evidence>
<feature type="compositionally biased region" description="Low complexity" evidence="4">
    <location>
        <begin position="100"/>
        <end position="114"/>
    </location>
</feature>
<evidence type="ECO:0000313" key="5">
    <source>
        <dbReference type="EnsemblPlants" id="EMT19201"/>
    </source>
</evidence>
<dbReference type="GO" id="GO:0003700">
    <property type="term" value="F:DNA-binding transcription factor activity"/>
    <property type="evidence" value="ECO:0007669"/>
    <property type="project" value="TreeGrafter"/>
</dbReference>
<proteinExistence type="predicted"/>
<dbReference type="ExpressionAtlas" id="R7WAG3">
    <property type="expression patterns" value="baseline"/>
</dbReference>
<dbReference type="GO" id="GO:0009909">
    <property type="term" value="P:regulation of flower development"/>
    <property type="evidence" value="ECO:0007669"/>
    <property type="project" value="InterPro"/>
</dbReference>
<dbReference type="PANTHER" id="PTHR31319:SF77">
    <property type="entry name" value="ZINC FINGER PROTEIN CONSTANS-LIKE 4"/>
    <property type="match status" value="1"/>
</dbReference>
<reference evidence="5" key="1">
    <citation type="submission" date="2015-06" db="UniProtKB">
        <authorList>
            <consortium name="EnsemblPlants"/>
        </authorList>
    </citation>
    <scope>IDENTIFICATION</scope>
</reference>
<dbReference type="EnsemblPlants" id="EMT19201">
    <property type="protein sequence ID" value="EMT19201"/>
    <property type="gene ID" value="F775_00203"/>
</dbReference>
<accession>R7WAG3</accession>
<dbReference type="PROSITE" id="PS51017">
    <property type="entry name" value="CCT"/>
    <property type="match status" value="1"/>
</dbReference>
<feature type="compositionally biased region" description="Polar residues" evidence="4">
    <location>
        <begin position="137"/>
        <end position="150"/>
    </location>
</feature>
<feature type="compositionally biased region" description="Low complexity" evidence="4">
    <location>
        <begin position="123"/>
        <end position="136"/>
    </location>
</feature>
<evidence type="ECO:0000256" key="1">
    <source>
        <dbReference type="ARBA" id="ARBA00004123"/>
    </source>
</evidence>
<feature type="region of interest" description="Disordered" evidence="4">
    <location>
        <begin position="99"/>
        <end position="150"/>
    </location>
</feature>
<feature type="region of interest" description="Disordered" evidence="4">
    <location>
        <begin position="155"/>
        <end position="174"/>
    </location>
</feature>
<name>R7WAG3_AEGTA</name>
<dbReference type="PANTHER" id="PTHR31319">
    <property type="entry name" value="ZINC FINGER PROTEIN CONSTANS-LIKE 4"/>
    <property type="match status" value="1"/>
</dbReference>